<dbReference type="InterPro" id="IPR015421">
    <property type="entry name" value="PyrdxlP-dep_Trfase_major"/>
</dbReference>
<name>A0A6N2UJV9_BACUN</name>
<dbReference type="AlphaFoldDB" id="A0A6N2UJV9"/>
<dbReference type="EMBL" id="CACRTC010000024">
    <property type="protein sequence ID" value="VYT18885.1"/>
    <property type="molecule type" value="Genomic_DNA"/>
</dbReference>
<sequence>MQVTSQRASAILYNYLSGNHFDKPFLLPANVCPVVPLSFMKAGVGFEFIDIDESHAMSTEKCLTAIEAGKYSGLVFVHAYGKKYDNKEFYRAVKSLDPNLCIIDDCCLCIPELADSLPENVDLCLYSTGYAKFIELSYGGYASFRGGYEVVDYQYDSISEQKHSVYIRKCLLENVRYMLPADYPWLDASNLQMTDEEYFDIIERKLPKVIAEKEKINKIYRNLLPESIQMGDDFQNWRFMIVIENRQKVLDAIFKAGLFAGTNFPSVSYMFKGVSSPVAEVEAKYIVNLFNDFRFSEAQARKICDVINSVI</sequence>
<evidence type="ECO:0000313" key="1">
    <source>
        <dbReference type="EMBL" id="VYT18885.1"/>
    </source>
</evidence>
<dbReference type="SUPFAM" id="SSF53383">
    <property type="entry name" value="PLP-dependent transferases"/>
    <property type="match status" value="1"/>
</dbReference>
<organism evidence="1">
    <name type="scientific">Bacteroides uniformis</name>
    <dbReference type="NCBI Taxonomy" id="820"/>
    <lineage>
        <taxon>Bacteria</taxon>
        <taxon>Pseudomonadati</taxon>
        <taxon>Bacteroidota</taxon>
        <taxon>Bacteroidia</taxon>
        <taxon>Bacteroidales</taxon>
        <taxon>Bacteroidaceae</taxon>
        <taxon>Bacteroides</taxon>
    </lineage>
</organism>
<evidence type="ECO:0008006" key="2">
    <source>
        <dbReference type="Google" id="ProtNLM"/>
    </source>
</evidence>
<dbReference type="Gene3D" id="3.40.640.10">
    <property type="entry name" value="Type I PLP-dependent aspartate aminotransferase-like (Major domain)"/>
    <property type="match status" value="1"/>
</dbReference>
<dbReference type="InterPro" id="IPR015424">
    <property type="entry name" value="PyrdxlP-dep_Trfase"/>
</dbReference>
<reference evidence="1" key="1">
    <citation type="submission" date="2019-11" db="EMBL/GenBank/DDBJ databases">
        <authorList>
            <person name="Feng L."/>
        </authorList>
    </citation>
    <scope>NUCLEOTIDE SEQUENCE</scope>
    <source>
        <strain evidence="1">BuniformisLFYP32</strain>
    </source>
</reference>
<protein>
    <recommendedName>
        <fullName evidence="2">DegT/DnrJ/EryC1/StrS aminotransferase family protein</fullName>
    </recommendedName>
</protein>
<gene>
    <name evidence="1" type="ORF">BULFYP32_02216</name>
</gene>
<accession>A0A6N2UJV9</accession>
<proteinExistence type="predicted"/>